<sequence>MAESVLPGLLHRSDSGMESDRGDPELLLLLRKIPSERSLNGCVPLSHQVAGHMYGKDKVGILQHPDGTVLKQLQPPPRGPRELNFYSMVFSPDCTNGFFLDLQMFLPKYFGTWSPPGSSKDLYLKLEDVTCKFKKPCIMDIKIGQKSYDPYASAEKVQQQISKYPLMEEVGFLVLGMRVYNVCSDSYETQNQHYGRSLTKETIKEGISKFFHNGTCLRRDALSECIQKVQDILQWFEFQENYHFYASSLLFVYEGASPQTTKRLLDGTVVEKTVIPKGPFTDGECNNNIPTFNLVRNGMKAESLSEICSLQKFCSTRRHNQTSQNSENADRENGSCTIVSHEHLNRNLVSKLENVCCHIPPDVKECSHVDVRMIDFAHVFPSNGKDEGYIYGLKNLISALQSILHD</sequence>
<accession>A0A8T2IWV3</accession>
<keyword evidence="2 8" id="KW-0808">Transferase</keyword>
<dbReference type="Proteomes" id="UP000812440">
    <property type="component" value="Chromosome 7"/>
</dbReference>
<reference evidence="10" key="1">
    <citation type="thesis" date="2020" institute="ProQuest LLC" country="789 East Eisenhower Parkway, Ann Arbor, MI, USA">
        <title>Comparative Genomics and Chromosome Evolution.</title>
        <authorList>
            <person name="Mudd A.B."/>
        </authorList>
    </citation>
    <scope>NUCLEOTIDE SEQUENCE</scope>
    <source>
        <strain evidence="10">Female2</strain>
        <tissue evidence="10">Blood</tissue>
    </source>
</reference>
<dbReference type="GO" id="GO:0008440">
    <property type="term" value="F:inositol-1,4,5-trisphosphate 3-kinase activity"/>
    <property type="evidence" value="ECO:0007669"/>
    <property type="project" value="TreeGrafter"/>
</dbReference>
<dbReference type="PANTHER" id="PTHR12400">
    <property type="entry name" value="INOSITOL POLYPHOSPHATE KINASE"/>
    <property type="match status" value="1"/>
</dbReference>
<comment type="catalytic activity">
    <reaction evidence="6">
        <text>1D-myo-inositol 1,4,5-trisphosphate + 2 ATP = 1D-myo-inositol 1,3,4,5,6-pentakisphosphate + 2 ADP + 2 H(+)</text>
        <dbReference type="Rhea" id="RHEA:32359"/>
        <dbReference type="ChEBI" id="CHEBI:15378"/>
        <dbReference type="ChEBI" id="CHEBI:30616"/>
        <dbReference type="ChEBI" id="CHEBI:57733"/>
        <dbReference type="ChEBI" id="CHEBI:203600"/>
        <dbReference type="ChEBI" id="CHEBI:456216"/>
        <dbReference type="EC" id="2.7.1.151"/>
    </reaction>
</comment>
<comment type="similarity">
    <text evidence="1 8">Belongs to the inositol phosphokinase (IPK) family.</text>
</comment>
<evidence type="ECO:0000256" key="9">
    <source>
        <dbReference type="SAM" id="MobiDB-lite"/>
    </source>
</evidence>
<evidence type="ECO:0000256" key="7">
    <source>
        <dbReference type="ARBA" id="ARBA00036525"/>
    </source>
</evidence>
<feature type="compositionally biased region" description="Basic and acidic residues" evidence="9">
    <location>
        <begin position="11"/>
        <end position="21"/>
    </location>
</feature>
<dbReference type="InterPro" id="IPR038286">
    <property type="entry name" value="IPK_sf"/>
</dbReference>
<proteinExistence type="inferred from homology"/>
<evidence type="ECO:0000256" key="3">
    <source>
        <dbReference type="ARBA" id="ARBA00022741"/>
    </source>
</evidence>
<dbReference type="GO" id="GO:0032958">
    <property type="term" value="P:inositol phosphate biosynthetic process"/>
    <property type="evidence" value="ECO:0007669"/>
    <property type="project" value="InterPro"/>
</dbReference>
<protein>
    <recommendedName>
        <fullName evidence="8">Kinase</fullName>
        <ecNumber evidence="8">2.7.-.-</ecNumber>
    </recommendedName>
</protein>
<dbReference type="EMBL" id="JAACNH010000008">
    <property type="protein sequence ID" value="KAG8435554.1"/>
    <property type="molecule type" value="Genomic_DNA"/>
</dbReference>
<feature type="region of interest" description="Disordered" evidence="9">
    <location>
        <begin position="1"/>
        <end position="21"/>
    </location>
</feature>
<evidence type="ECO:0000256" key="1">
    <source>
        <dbReference type="ARBA" id="ARBA00007374"/>
    </source>
</evidence>
<evidence type="ECO:0000256" key="8">
    <source>
        <dbReference type="RuleBase" id="RU363090"/>
    </source>
</evidence>
<evidence type="ECO:0000256" key="4">
    <source>
        <dbReference type="ARBA" id="ARBA00022777"/>
    </source>
</evidence>
<dbReference type="Gene3D" id="3.30.470.160">
    <property type="entry name" value="Inositol polyphosphate kinase"/>
    <property type="match status" value="1"/>
</dbReference>
<dbReference type="InterPro" id="IPR005522">
    <property type="entry name" value="IPK"/>
</dbReference>
<dbReference type="GO" id="GO:0005524">
    <property type="term" value="F:ATP binding"/>
    <property type="evidence" value="ECO:0007669"/>
    <property type="project" value="UniProtKB-KW"/>
</dbReference>
<dbReference type="GO" id="GO:0005634">
    <property type="term" value="C:nucleus"/>
    <property type="evidence" value="ECO:0007669"/>
    <property type="project" value="TreeGrafter"/>
</dbReference>
<keyword evidence="4 8" id="KW-0418">Kinase</keyword>
<dbReference type="GO" id="GO:0051765">
    <property type="term" value="F:inositol tetrakisphosphate kinase activity"/>
    <property type="evidence" value="ECO:0007669"/>
    <property type="project" value="TreeGrafter"/>
</dbReference>
<dbReference type="AlphaFoldDB" id="A0A8T2IWV3"/>
<gene>
    <name evidence="10" type="ORF">GDO86_013478</name>
</gene>
<comment type="catalytic activity">
    <reaction evidence="7">
        <text>1D-myo-inositol 1,3,4,6-tetrakisphosphate + ATP = 1D-myo-inositol 1,3,4,5,6-pentakisphosphate + ADP + H(+)</text>
        <dbReference type="Rhea" id="RHEA:12717"/>
        <dbReference type="ChEBI" id="CHEBI:15378"/>
        <dbReference type="ChEBI" id="CHEBI:30616"/>
        <dbReference type="ChEBI" id="CHEBI:57660"/>
        <dbReference type="ChEBI" id="CHEBI:57733"/>
        <dbReference type="ChEBI" id="CHEBI:456216"/>
        <dbReference type="EC" id="2.7.1.140"/>
    </reaction>
</comment>
<evidence type="ECO:0000256" key="6">
    <source>
        <dbReference type="ARBA" id="ARBA00036164"/>
    </source>
</evidence>
<name>A0A8T2IWV3_9PIPI</name>
<comment type="caution">
    <text evidence="10">The sequence shown here is derived from an EMBL/GenBank/DDBJ whole genome shotgun (WGS) entry which is preliminary data.</text>
</comment>
<keyword evidence="5" id="KW-0067">ATP-binding</keyword>
<evidence type="ECO:0000256" key="5">
    <source>
        <dbReference type="ARBA" id="ARBA00022840"/>
    </source>
</evidence>
<evidence type="ECO:0000313" key="10">
    <source>
        <dbReference type="EMBL" id="KAG8435554.1"/>
    </source>
</evidence>
<dbReference type="Pfam" id="PF03770">
    <property type="entry name" value="IPK"/>
    <property type="match status" value="1"/>
</dbReference>
<evidence type="ECO:0000313" key="11">
    <source>
        <dbReference type="Proteomes" id="UP000812440"/>
    </source>
</evidence>
<dbReference type="GO" id="GO:0005737">
    <property type="term" value="C:cytoplasm"/>
    <property type="evidence" value="ECO:0007669"/>
    <property type="project" value="TreeGrafter"/>
</dbReference>
<dbReference type="OrthoDB" id="338650at2759"/>
<dbReference type="SUPFAM" id="SSF56104">
    <property type="entry name" value="SAICAR synthase-like"/>
    <property type="match status" value="1"/>
</dbReference>
<dbReference type="EC" id="2.7.-.-" evidence="8"/>
<keyword evidence="3" id="KW-0547">Nucleotide-binding</keyword>
<dbReference type="PANTHER" id="PTHR12400:SF51">
    <property type="entry name" value="INOSITOL POLYPHOSPHATE MULTIKINASE"/>
    <property type="match status" value="1"/>
</dbReference>
<organism evidence="10 11">
    <name type="scientific">Hymenochirus boettgeri</name>
    <name type="common">Congo dwarf clawed frog</name>
    <dbReference type="NCBI Taxonomy" id="247094"/>
    <lineage>
        <taxon>Eukaryota</taxon>
        <taxon>Metazoa</taxon>
        <taxon>Chordata</taxon>
        <taxon>Craniata</taxon>
        <taxon>Vertebrata</taxon>
        <taxon>Euteleostomi</taxon>
        <taxon>Amphibia</taxon>
        <taxon>Batrachia</taxon>
        <taxon>Anura</taxon>
        <taxon>Pipoidea</taxon>
        <taxon>Pipidae</taxon>
        <taxon>Pipinae</taxon>
        <taxon>Hymenochirus</taxon>
    </lineage>
</organism>
<evidence type="ECO:0000256" key="2">
    <source>
        <dbReference type="ARBA" id="ARBA00022679"/>
    </source>
</evidence>
<keyword evidence="11" id="KW-1185">Reference proteome</keyword>